<dbReference type="HOGENOM" id="CLU_091301_0_0_9"/>
<evidence type="ECO:0000313" key="3">
    <source>
        <dbReference type="Proteomes" id="UP000001476"/>
    </source>
</evidence>
<keyword evidence="3" id="KW-1185">Reference proteome</keyword>
<dbReference type="KEGG" id="eel:EUBELI_00631"/>
<feature type="region of interest" description="Disordered" evidence="1">
    <location>
        <begin position="209"/>
        <end position="266"/>
    </location>
</feature>
<proteinExistence type="predicted"/>
<evidence type="ECO:0000256" key="1">
    <source>
        <dbReference type="SAM" id="MobiDB-lite"/>
    </source>
</evidence>
<name>C4Z4G0_LACE2</name>
<dbReference type="STRING" id="515620.EUBELI_00631"/>
<feature type="compositionally biased region" description="Basic and acidic residues" evidence="1">
    <location>
        <begin position="215"/>
        <end position="231"/>
    </location>
</feature>
<accession>C4Z4G0</accession>
<organism evidence="2 3">
    <name type="scientific">Lachnospira eligens (strain ATCC 27750 / DSM 3376 / VPI C15-48 / C15-B4)</name>
    <name type="common">Eubacterium eligens</name>
    <dbReference type="NCBI Taxonomy" id="515620"/>
    <lineage>
        <taxon>Bacteria</taxon>
        <taxon>Bacillati</taxon>
        <taxon>Bacillota</taxon>
        <taxon>Clostridia</taxon>
        <taxon>Lachnospirales</taxon>
        <taxon>Lachnospiraceae</taxon>
        <taxon>Lachnospira</taxon>
    </lineage>
</organism>
<gene>
    <name evidence="2" type="ordered locus">EUBELI_00631</name>
</gene>
<protein>
    <submittedName>
        <fullName evidence="2">Uncharacterized protein</fullName>
    </submittedName>
</protein>
<feature type="compositionally biased region" description="Acidic residues" evidence="1">
    <location>
        <begin position="232"/>
        <end position="266"/>
    </location>
</feature>
<dbReference type="EMBL" id="CP001104">
    <property type="protein sequence ID" value="ACR71644.1"/>
    <property type="molecule type" value="Genomic_DNA"/>
</dbReference>
<dbReference type="AlphaFoldDB" id="C4Z4G0"/>
<sequence length="266" mass="29278">MCEQGGFNTMAKKHGLAKVVLGVGAAAVAGKVAFDKFKQTKERFAKEENDSFDDEIRKYNAIGEKKVIEVEDEVFAGCELKAVASKTVLDLGLAVFEKDVYINFSSNASSVTIILPEGVNATCDISRKIAGVKNLVDNVDEEGIHTVYIIGKAVCSNVEVIPVNFYVDEEDEEDSDFVEEDDCLASDDDFDDDVIFDEKDGDVEVEVKVINGKVSDNEQKKPEASETNTDKEEAEETEKEEAEETEKEEAAADDTEETETIDIEEV</sequence>
<dbReference type="eggNOG" id="ENOG5030UN7">
    <property type="taxonomic scope" value="Bacteria"/>
</dbReference>
<reference evidence="2 3" key="1">
    <citation type="journal article" date="2009" name="Proc. Natl. Acad. Sci. U.S.A.">
        <title>Characterizing a model human gut microbiota composed of members of its two dominant bacterial phyla.</title>
        <authorList>
            <person name="Mahowald M.A."/>
            <person name="Rey F.E."/>
            <person name="Seedorf H."/>
            <person name="Turnbaugh P.J."/>
            <person name="Fulton R.S."/>
            <person name="Wollam A."/>
            <person name="Shah N."/>
            <person name="Wang C."/>
            <person name="Magrini V."/>
            <person name="Wilson R.K."/>
            <person name="Cantarel B.L."/>
            <person name="Coutinho P.M."/>
            <person name="Henrissat B."/>
            <person name="Crock L.W."/>
            <person name="Russell A."/>
            <person name="Verberkmoes N.C."/>
            <person name="Hettich R.L."/>
            <person name="Gordon J.I."/>
        </authorList>
    </citation>
    <scope>NUCLEOTIDE SEQUENCE [LARGE SCALE GENOMIC DNA]</scope>
    <source>
        <strain evidence="3">ATCC 27750 / DSM 3376 / VPI C15-48 / C15-B4</strain>
    </source>
</reference>
<dbReference type="Proteomes" id="UP000001476">
    <property type="component" value="Chromosome"/>
</dbReference>
<evidence type="ECO:0000313" key="2">
    <source>
        <dbReference type="EMBL" id="ACR71644.1"/>
    </source>
</evidence>